<reference evidence="6 7" key="1">
    <citation type="submission" date="2018-12" db="EMBL/GenBank/DDBJ databases">
        <authorList>
            <person name="Yang Y."/>
        </authorList>
    </citation>
    <scope>NUCLEOTIDE SEQUENCE [LARGE SCALE GENOMIC DNA]</scope>
    <source>
        <strain evidence="6 7">L-25-5w-1</strain>
    </source>
</reference>
<feature type="domain" description="HTH lysR-type" evidence="5">
    <location>
        <begin position="8"/>
        <end position="65"/>
    </location>
</feature>
<dbReference type="SUPFAM" id="SSF53850">
    <property type="entry name" value="Periplasmic binding protein-like II"/>
    <property type="match status" value="1"/>
</dbReference>
<evidence type="ECO:0000256" key="1">
    <source>
        <dbReference type="ARBA" id="ARBA00009437"/>
    </source>
</evidence>
<gene>
    <name evidence="6" type="ORF">EJ903_24350</name>
</gene>
<dbReference type="PANTHER" id="PTHR30579:SF7">
    <property type="entry name" value="HTH-TYPE TRANSCRIPTIONAL REGULATOR LRHA-RELATED"/>
    <property type="match status" value="1"/>
</dbReference>
<sequence length="307" mass="32565">MALLPTNLDMDVLRALVIAMEHGGFARAAERLGRTQSAISLQMKKLEEQVGQPLFRKVGRTVALTDAGDLLLGYARRLVALNDEALSAARGRAMDGTVRVGFPQDLAERWLPAVLGSFHRTHPRIHVEAQVGRGRDLRARVAQGTLDLALAFGEIDGPAAAPPGTAAATLAHLPVAWVAADGFRADPGTDPGTPVPLALLDAPCMFRQHGIERLDGDGRPWRITFTSPSLSGLWAAVEAGLGVTIRTPLGLPDTLTILEPGHGLPTLGSVPLELHRAPSAATPAVDRLHDILSDSLARLLTEAVVQK</sequence>
<dbReference type="EMBL" id="RXMA01000043">
    <property type="protein sequence ID" value="RTR13805.1"/>
    <property type="molecule type" value="Genomic_DNA"/>
</dbReference>
<keyword evidence="2" id="KW-0805">Transcription regulation</keyword>
<evidence type="ECO:0000313" key="6">
    <source>
        <dbReference type="EMBL" id="RTR13805.1"/>
    </source>
</evidence>
<dbReference type="PANTHER" id="PTHR30579">
    <property type="entry name" value="TRANSCRIPTIONAL REGULATOR"/>
    <property type="match status" value="1"/>
</dbReference>
<keyword evidence="4" id="KW-0804">Transcription</keyword>
<dbReference type="GO" id="GO:0003700">
    <property type="term" value="F:DNA-binding transcription factor activity"/>
    <property type="evidence" value="ECO:0007669"/>
    <property type="project" value="InterPro"/>
</dbReference>
<comment type="caution">
    <text evidence="6">The sequence shown here is derived from an EMBL/GenBank/DDBJ whole genome shotgun (WGS) entry which is preliminary data.</text>
</comment>
<dbReference type="AlphaFoldDB" id="A0A3S0HTR4"/>
<dbReference type="InterPro" id="IPR036388">
    <property type="entry name" value="WH-like_DNA-bd_sf"/>
</dbReference>
<dbReference type="RefSeq" id="WP_126620387.1">
    <property type="nucleotide sequence ID" value="NZ_RXMA01000043.1"/>
</dbReference>
<comment type="similarity">
    <text evidence="1">Belongs to the LysR transcriptional regulatory family.</text>
</comment>
<dbReference type="Pfam" id="PF00126">
    <property type="entry name" value="HTH_1"/>
    <property type="match status" value="1"/>
</dbReference>
<dbReference type="PROSITE" id="PS50931">
    <property type="entry name" value="HTH_LYSR"/>
    <property type="match status" value="1"/>
</dbReference>
<dbReference type="Gene3D" id="1.10.10.10">
    <property type="entry name" value="Winged helix-like DNA-binding domain superfamily/Winged helix DNA-binding domain"/>
    <property type="match status" value="1"/>
</dbReference>
<evidence type="ECO:0000256" key="4">
    <source>
        <dbReference type="ARBA" id="ARBA00023163"/>
    </source>
</evidence>
<dbReference type="InterPro" id="IPR036390">
    <property type="entry name" value="WH_DNA-bd_sf"/>
</dbReference>
<dbReference type="Gene3D" id="3.40.190.10">
    <property type="entry name" value="Periplasmic binding protein-like II"/>
    <property type="match status" value="2"/>
</dbReference>
<evidence type="ECO:0000313" key="7">
    <source>
        <dbReference type="Proteomes" id="UP000277007"/>
    </source>
</evidence>
<protein>
    <submittedName>
        <fullName evidence="6">LysR family transcriptional regulator</fullName>
    </submittedName>
</protein>
<evidence type="ECO:0000259" key="5">
    <source>
        <dbReference type="PROSITE" id="PS50931"/>
    </source>
</evidence>
<name>A0A3S0HTR4_9PROT</name>
<keyword evidence="3" id="KW-0238">DNA-binding</keyword>
<dbReference type="PRINTS" id="PR00039">
    <property type="entry name" value="HTHLYSR"/>
</dbReference>
<evidence type="ECO:0000256" key="2">
    <source>
        <dbReference type="ARBA" id="ARBA00023015"/>
    </source>
</evidence>
<keyword evidence="7" id="KW-1185">Reference proteome</keyword>
<evidence type="ECO:0000256" key="3">
    <source>
        <dbReference type="ARBA" id="ARBA00023125"/>
    </source>
</evidence>
<dbReference type="InterPro" id="IPR050176">
    <property type="entry name" value="LTTR"/>
</dbReference>
<proteinExistence type="inferred from homology"/>
<organism evidence="6 7">
    <name type="scientific">Azospirillum griseum</name>
    <dbReference type="NCBI Taxonomy" id="2496639"/>
    <lineage>
        <taxon>Bacteria</taxon>
        <taxon>Pseudomonadati</taxon>
        <taxon>Pseudomonadota</taxon>
        <taxon>Alphaproteobacteria</taxon>
        <taxon>Rhodospirillales</taxon>
        <taxon>Azospirillaceae</taxon>
        <taxon>Azospirillum</taxon>
    </lineage>
</organism>
<accession>A0A3S0HTR4</accession>
<dbReference type="SUPFAM" id="SSF46785">
    <property type="entry name" value="Winged helix' DNA-binding domain"/>
    <property type="match status" value="1"/>
</dbReference>
<dbReference type="InterPro" id="IPR000847">
    <property type="entry name" value="LysR_HTH_N"/>
</dbReference>
<dbReference type="Pfam" id="PF03466">
    <property type="entry name" value="LysR_substrate"/>
    <property type="match status" value="1"/>
</dbReference>
<dbReference type="Proteomes" id="UP000277007">
    <property type="component" value="Unassembled WGS sequence"/>
</dbReference>
<dbReference type="InterPro" id="IPR005119">
    <property type="entry name" value="LysR_subst-bd"/>
</dbReference>
<dbReference type="GO" id="GO:0003677">
    <property type="term" value="F:DNA binding"/>
    <property type="evidence" value="ECO:0007669"/>
    <property type="project" value="UniProtKB-KW"/>
</dbReference>
<dbReference type="OrthoDB" id="9789529at2"/>